<reference evidence="13 14" key="1">
    <citation type="journal article" date="2014" name="Proc. Natl. Acad. Sci. U.S.A.">
        <title>Trajectory and genomic determinants of fungal-pathogen speciation and host adaptation.</title>
        <authorList>
            <person name="Hu X."/>
            <person name="Xiao G."/>
            <person name="Zheng P."/>
            <person name="Shang Y."/>
            <person name="Su Y."/>
            <person name="Zhang X."/>
            <person name="Liu X."/>
            <person name="Zhan S."/>
            <person name="St Leger R.J."/>
            <person name="Wang C."/>
        </authorList>
    </citation>
    <scope>NUCLEOTIDE SEQUENCE [LARGE SCALE GENOMIC DNA]</scope>
    <source>
        <strain evidence="13 14">ARSEF 549</strain>
    </source>
</reference>
<dbReference type="SFLD" id="SFLDS00052">
    <property type="entry name" value="Ferric_Reductase_Domain"/>
    <property type="match status" value="1"/>
</dbReference>
<keyword evidence="3" id="KW-0813">Transport</keyword>
<evidence type="ECO:0000256" key="10">
    <source>
        <dbReference type="SAM" id="MobiDB-lite"/>
    </source>
</evidence>
<feature type="transmembrane region" description="Helical" evidence="11">
    <location>
        <begin position="139"/>
        <end position="156"/>
    </location>
</feature>
<dbReference type="AlphaFoldDB" id="A0A0B4FEM7"/>
<comment type="subcellular location">
    <subcellularLocation>
        <location evidence="1">Membrane</location>
        <topology evidence="1">Multi-pass membrane protein</topology>
    </subcellularLocation>
</comment>
<dbReference type="InterPro" id="IPR051410">
    <property type="entry name" value="Ferric/Cupric_Reductase"/>
</dbReference>
<dbReference type="Pfam" id="PF01794">
    <property type="entry name" value="Ferric_reduct"/>
    <property type="match status" value="1"/>
</dbReference>
<dbReference type="PROSITE" id="PS51384">
    <property type="entry name" value="FAD_FR"/>
    <property type="match status" value="1"/>
</dbReference>
<comment type="caution">
    <text evidence="13">The sequence shown here is derived from an EMBL/GenBank/DDBJ whole genome shotgun (WGS) entry which is preliminary data.</text>
</comment>
<dbReference type="VEuPathDB" id="FungiDB:MAN_04608"/>
<dbReference type="InterPro" id="IPR013121">
    <property type="entry name" value="Fe_red_NAD-bd_6"/>
</dbReference>
<proteinExistence type="inferred from homology"/>
<feature type="transmembrane region" description="Helical" evidence="11">
    <location>
        <begin position="98"/>
        <end position="119"/>
    </location>
</feature>
<feature type="transmembrane region" description="Helical" evidence="11">
    <location>
        <begin position="238"/>
        <end position="257"/>
    </location>
</feature>
<feature type="domain" description="FAD-binding FR-type" evidence="12">
    <location>
        <begin position="274"/>
        <end position="385"/>
    </location>
</feature>
<dbReference type="PANTHER" id="PTHR32361:SF28">
    <property type="entry name" value="FRP1P"/>
    <property type="match status" value="1"/>
</dbReference>
<organism evidence="13 14">
    <name type="scientific">Metarhizium anisopliae (strain ARSEF 549)</name>
    <dbReference type="NCBI Taxonomy" id="3151832"/>
    <lineage>
        <taxon>Eukaryota</taxon>
        <taxon>Fungi</taxon>
        <taxon>Dikarya</taxon>
        <taxon>Ascomycota</taxon>
        <taxon>Pezizomycotina</taxon>
        <taxon>Sordariomycetes</taxon>
        <taxon>Hypocreomycetidae</taxon>
        <taxon>Hypocreales</taxon>
        <taxon>Clavicipitaceae</taxon>
        <taxon>Metarhizium</taxon>
    </lineage>
</organism>
<keyword evidence="4 11" id="KW-0812">Transmembrane</keyword>
<dbReference type="InterPro" id="IPR013130">
    <property type="entry name" value="Fe3_Rdtase_TM_dom"/>
</dbReference>
<dbReference type="GO" id="GO:0006879">
    <property type="term" value="P:intracellular iron ion homeostasis"/>
    <property type="evidence" value="ECO:0007669"/>
    <property type="project" value="TreeGrafter"/>
</dbReference>
<evidence type="ECO:0000256" key="1">
    <source>
        <dbReference type="ARBA" id="ARBA00004141"/>
    </source>
</evidence>
<keyword evidence="5" id="KW-0249">Electron transport</keyword>
<dbReference type="GO" id="GO:0005886">
    <property type="term" value="C:plasma membrane"/>
    <property type="evidence" value="ECO:0007669"/>
    <property type="project" value="TreeGrafter"/>
</dbReference>
<feature type="transmembrane region" description="Helical" evidence="11">
    <location>
        <begin position="24"/>
        <end position="43"/>
    </location>
</feature>
<feature type="region of interest" description="Disordered" evidence="10">
    <location>
        <begin position="498"/>
        <end position="525"/>
    </location>
</feature>
<evidence type="ECO:0000256" key="7">
    <source>
        <dbReference type="ARBA" id="ARBA00023002"/>
    </source>
</evidence>
<dbReference type="Pfam" id="PF08022">
    <property type="entry name" value="FAD_binding_8"/>
    <property type="match status" value="1"/>
</dbReference>
<keyword evidence="14" id="KW-1185">Reference proteome</keyword>
<dbReference type="Pfam" id="PF08030">
    <property type="entry name" value="NAD_binding_6"/>
    <property type="match status" value="1"/>
</dbReference>
<evidence type="ECO:0000256" key="2">
    <source>
        <dbReference type="ARBA" id="ARBA00006278"/>
    </source>
</evidence>
<feature type="transmembrane region" description="Helical" evidence="11">
    <location>
        <begin position="177"/>
        <end position="197"/>
    </location>
</feature>
<dbReference type="EMBL" id="AZNF01000005">
    <property type="protein sequence ID" value="KID66327.1"/>
    <property type="molecule type" value="Genomic_DNA"/>
</dbReference>
<dbReference type="InterPro" id="IPR039261">
    <property type="entry name" value="FNR_nucleotide-bd"/>
</dbReference>
<evidence type="ECO:0000256" key="9">
    <source>
        <dbReference type="ARBA" id="ARBA00023136"/>
    </source>
</evidence>
<feature type="non-terminal residue" evidence="13">
    <location>
        <position position="1"/>
    </location>
</feature>
<evidence type="ECO:0000256" key="6">
    <source>
        <dbReference type="ARBA" id="ARBA00022989"/>
    </source>
</evidence>
<evidence type="ECO:0000313" key="13">
    <source>
        <dbReference type="EMBL" id="KID66327.1"/>
    </source>
</evidence>
<dbReference type="GO" id="GO:0015677">
    <property type="term" value="P:copper ion import"/>
    <property type="evidence" value="ECO:0007669"/>
    <property type="project" value="TreeGrafter"/>
</dbReference>
<keyword evidence="6 11" id="KW-1133">Transmembrane helix</keyword>
<keyword evidence="9 11" id="KW-0472">Membrane</keyword>
<dbReference type="OrthoDB" id="10006946at2759"/>
<dbReference type="SFLD" id="SFLDG01168">
    <property type="entry name" value="Ferric_reductase_subgroup_(FRE"/>
    <property type="match status" value="1"/>
</dbReference>
<gene>
    <name evidence="13" type="ORF">MAN_04608</name>
</gene>
<protein>
    <submittedName>
        <fullName evidence="13">Ferric reductase-like transmembrane component</fullName>
    </submittedName>
</protein>
<name>A0A0B4FEM7_METAF</name>
<evidence type="ECO:0000313" key="14">
    <source>
        <dbReference type="Proteomes" id="UP000031186"/>
    </source>
</evidence>
<evidence type="ECO:0000256" key="8">
    <source>
        <dbReference type="ARBA" id="ARBA00023065"/>
    </source>
</evidence>
<dbReference type="InterPro" id="IPR017927">
    <property type="entry name" value="FAD-bd_FR_type"/>
</dbReference>
<keyword evidence="7" id="KW-0560">Oxidoreductase</keyword>
<feature type="compositionally biased region" description="Low complexity" evidence="10">
    <location>
        <begin position="513"/>
        <end position="524"/>
    </location>
</feature>
<dbReference type="PANTHER" id="PTHR32361">
    <property type="entry name" value="FERRIC/CUPRIC REDUCTASE TRANSMEMBRANE COMPONENT"/>
    <property type="match status" value="1"/>
</dbReference>
<feature type="transmembrane region" description="Helical" evidence="11">
    <location>
        <begin position="212"/>
        <end position="231"/>
    </location>
</feature>
<sequence length="597" mass="65833">MAGYDEAQLRMFALRAKRNEQTTLGFMITLGTIGIAYIVFYLVRQSGHWVRRRCRDPSSPSTLAALPRYATRLLASEPSFTTDMPGCRKIRKLTIQRAAGVPSLGHGVITTLFLALNLVCTFANLDSTMTTMTNIASRTGWLAIANLVVVIFFALKNTPLAFLTAWSYERLNCLHRIAGYAAVTHLVVHAACYSAYFCSINYCQKLLDLNDIYGIVSGSCWVLLALAAVFIRRWWYELFYYLHVGLWVVSIVTLGLHQPLLTKKIVYGTIVAGSMWGLDRIIRFVRLMVHSSNTATLTPLPNGGTRVTLAKSPLGAHAGKHCFLWIPRLRLFETHPFTLASADPLELVIASHNGFTGDLHKFATENPGVSVKASIEGPYGTVPDPSVFETVVLVAGGSGASFTFGLANALLRRTTGSMTKRVIFVWVVKYNSYLTWFAHHLANLRDDPRFVLQVFVTRSAKALPPLPAGFSGPPPGQYETGIVSEVLTEKGTVHRVRPVASDSSIDLEKSQPSSDNESVSGDSSYGPVDLRNIPIRYHKPNITALIRDVVGGTRRHERVLITGCGPAQLMDLMRETTAESIRSDGPSIELHCEEFGW</sequence>
<evidence type="ECO:0000256" key="11">
    <source>
        <dbReference type="SAM" id="Phobius"/>
    </source>
</evidence>
<dbReference type="GO" id="GO:0006826">
    <property type="term" value="P:iron ion transport"/>
    <property type="evidence" value="ECO:0007669"/>
    <property type="project" value="TreeGrafter"/>
</dbReference>
<dbReference type="SUPFAM" id="SSF52343">
    <property type="entry name" value="Ferredoxin reductase-like, C-terminal NADP-linked domain"/>
    <property type="match status" value="1"/>
</dbReference>
<dbReference type="InterPro" id="IPR013112">
    <property type="entry name" value="FAD-bd_8"/>
</dbReference>
<comment type="similarity">
    <text evidence="2">Belongs to the ferric reductase (FRE) family.</text>
</comment>
<evidence type="ECO:0000256" key="3">
    <source>
        <dbReference type="ARBA" id="ARBA00022448"/>
    </source>
</evidence>
<accession>A0A0B4FEM7</accession>
<dbReference type="Proteomes" id="UP000031186">
    <property type="component" value="Unassembled WGS sequence"/>
</dbReference>
<evidence type="ECO:0000256" key="5">
    <source>
        <dbReference type="ARBA" id="ARBA00022982"/>
    </source>
</evidence>
<dbReference type="HOGENOM" id="CLU_010365_5_0_1"/>
<dbReference type="CDD" id="cd06186">
    <property type="entry name" value="NOX_Duox_like_FAD_NADP"/>
    <property type="match status" value="1"/>
</dbReference>
<evidence type="ECO:0000256" key="4">
    <source>
        <dbReference type="ARBA" id="ARBA00022692"/>
    </source>
</evidence>
<keyword evidence="8" id="KW-0406">Ion transport</keyword>
<evidence type="ECO:0000259" key="12">
    <source>
        <dbReference type="PROSITE" id="PS51384"/>
    </source>
</evidence>
<dbReference type="GO" id="GO:0000293">
    <property type="term" value="F:ferric-chelate reductase activity"/>
    <property type="evidence" value="ECO:0007669"/>
    <property type="project" value="UniProtKB-ARBA"/>
</dbReference>
<dbReference type="Gene3D" id="3.40.50.80">
    <property type="entry name" value="Nucleotide-binding domain of ferredoxin-NADP reductase (FNR) module"/>
    <property type="match status" value="1"/>
</dbReference>